<evidence type="ECO:0000256" key="1">
    <source>
        <dbReference type="SAM" id="Phobius"/>
    </source>
</evidence>
<comment type="caution">
    <text evidence="2">The sequence shown here is derived from an EMBL/GenBank/DDBJ whole genome shotgun (WGS) entry which is preliminary data.</text>
</comment>
<sequence length="103" mass="12439">MKPPRIPSVFKLGEHNSYKRFDYKPRTFDEQKEKLEKQRITIEKEIAREQRLGQNYESHLRERITDSWTHKETRRQNRASSKRLLLILAILVLIIFAIYSKIA</sequence>
<reference evidence="2 3" key="1">
    <citation type="submission" date="2020-02" db="EMBL/GenBank/DDBJ databases">
        <title>Out from the shadows clarifying the taxonomy of the family Cryomorphaceae and related taxa by utilizing the GTDB taxonomic framework.</title>
        <authorList>
            <person name="Bowman J.P."/>
        </authorList>
    </citation>
    <scope>NUCLEOTIDE SEQUENCE [LARGE SCALE GENOMIC DNA]</scope>
    <source>
        <strain evidence="2 3">QSSC 1-22</strain>
    </source>
</reference>
<proteinExistence type="predicted"/>
<evidence type="ECO:0000313" key="2">
    <source>
        <dbReference type="EMBL" id="NEN24649.1"/>
    </source>
</evidence>
<keyword evidence="3" id="KW-1185">Reference proteome</keyword>
<gene>
    <name evidence="2" type="ORF">G3O08_14170</name>
</gene>
<protein>
    <submittedName>
        <fullName evidence="2">Uncharacterized protein</fullName>
    </submittedName>
</protein>
<keyword evidence="1" id="KW-0472">Membrane</keyword>
<dbReference type="EMBL" id="JAAGVY010000030">
    <property type="protein sequence ID" value="NEN24649.1"/>
    <property type="molecule type" value="Genomic_DNA"/>
</dbReference>
<dbReference type="AlphaFoldDB" id="A0A7K3WSI1"/>
<organism evidence="2 3">
    <name type="scientific">Cryomorpha ignava</name>
    <dbReference type="NCBI Taxonomy" id="101383"/>
    <lineage>
        <taxon>Bacteria</taxon>
        <taxon>Pseudomonadati</taxon>
        <taxon>Bacteroidota</taxon>
        <taxon>Flavobacteriia</taxon>
        <taxon>Flavobacteriales</taxon>
        <taxon>Cryomorphaceae</taxon>
        <taxon>Cryomorpha</taxon>
    </lineage>
</organism>
<accession>A0A7K3WSI1</accession>
<dbReference type="RefSeq" id="WP_163286043.1">
    <property type="nucleotide sequence ID" value="NZ_JAAGVY010000030.1"/>
</dbReference>
<keyword evidence="1" id="KW-1133">Transmembrane helix</keyword>
<feature type="transmembrane region" description="Helical" evidence="1">
    <location>
        <begin position="84"/>
        <end position="102"/>
    </location>
</feature>
<name>A0A7K3WSI1_9FLAO</name>
<dbReference type="Proteomes" id="UP000486602">
    <property type="component" value="Unassembled WGS sequence"/>
</dbReference>
<evidence type="ECO:0000313" key="3">
    <source>
        <dbReference type="Proteomes" id="UP000486602"/>
    </source>
</evidence>
<keyword evidence="1" id="KW-0812">Transmembrane</keyword>